<dbReference type="RefSeq" id="WP_060859472.1">
    <property type="nucleotide sequence ID" value="NZ_LIRB01000104.1"/>
</dbReference>
<dbReference type="PANTHER" id="PTHR42880:SF1">
    <property type="entry name" value="ISOPROPYLMALATE_HOMOCITRATE_CITRAMALATE SYNTHASE FAMILY PROTEIN"/>
    <property type="match status" value="1"/>
</dbReference>
<dbReference type="PROSITE" id="PS50991">
    <property type="entry name" value="PYR_CT"/>
    <property type="match status" value="1"/>
</dbReference>
<sequence length="383" mass="42873">MIQRDIILEDTTLRDGEQTPGVAFSKDMKIRIFELLYNSGVRWFEVGIPAMGGEELSTMKELLWRDTDAMLISWNRGVKEEVVDSLKLGFKGVHIGLPASNLHLSGSIKKDRKWLLETAVGLIKLAKDKGVFVSISAEDVGRAEISFLQEYAGIVAEAGADRLRLSDTIGILDFNKYADLVQQIKSVSEIDLQCHTHNDFGLAVANTIAGVMAGARYFHVTVNGLGERAGMPDIIQVAAILKNLYKKDLGLDFRELVKTSDYLKKITNTNCFPWTPAIGDNVFAHESGIHVNGMLRDKDTFEALDPWEFGKQTRYVLGKHSGKATINYYLVNEGYKPTEDESRKCLERVRQLSIDNLGEVSVEELVKIYLEVRRTSSDLLKVK</sequence>
<evidence type="ECO:0000313" key="5">
    <source>
        <dbReference type="Proteomes" id="UP000070475"/>
    </source>
</evidence>
<dbReference type="GO" id="GO:0019752">
    <property type="term" value="P:carboxylic acid metabolic process"/>
    <property type="evidence" value="ECO:0007669"/>
    <property type="project" value="InterPro"/>
</dbReference>
<organism evidence="4 5">
    <name type="scientific">Paenibacillus riograndensis</name>
    <dbReference type="NCBI Taxonomy" id="483937"/>
    <lineage>
        <taxon>Bacteria</taxon>
        <taxon>Bacillati</taxon>
        <taxon>Bacillota</taxon>
        <taxon>Bacilli</taxon>
        <taxon>Bacillales</taxon>
        <taxon>Paenibacillaceae</taxon>
        <taxon>Paenibacillus</taxon>
        <taxon>Paenibacillus sonchi group</taxon>
    </lineage>
</organism>
<comment type="similarity">
    <text evidence="2">Belongs to the alpha-IPM synthase/homocitrate synthase family.</text>
</comment>
<dbReference type="Gene3D" id="1.10.238.260">
    <property type="match status" value="1"/>
</dbReference>
<evidence type="ECO:0000259" key="3">
    <source>
        <dbReference type="PROSITE" id="PS50991"/>
    </source>
</evidence>
<dbReference type="AlphaFoldDB" id="A0A132U9G7"/>
<name>A0A132U9G7_9BACL</name>
<evidence type="ECO:0000313" key="4">
    <source>
        <dbReference type="EMBL" id="KWX80168.1"/>
    </source>
</evidence>
<dbReference type="SUPFAM" id="SSF51569">
    <property type="entry name" value="Aldolase"/>
    <property type="match status" value="1"/>
</dbReference>
<dbReference type="PANTHER" id="PTHR42880">
    <property type="entry name" value="HOMOCITRATE SYNTHASE"/>
    <property type="match status" value="1"/>
</dbReference>
<dbReference type="InterPro" id="IPR000891">
    <property type="entry name" value="PYR_CT"/>
</dbReference>
<dbReference type="Pfam" id="PF00682">
    <property type="entry name" value="HMGL-like"/>
    <property type="match status" value="1"/>
</dbReference>
<dbReference type="OrthoDB" id="9804858at2"/>
<comment type="caution">
    <text evidence="4">The sequence shown here is derived from an EMBL/GenBank/DDBJ whole genome shotgun (WGS) entry which is preliminary data.</text>
</comment>
<feature type="domain" description="Pyruvate carboxyltransferase" evidence="3">
    <location>
        <begin position="6"/>
        <end position="257"/>
    </location>
</feature>
<dbReference type="Gene3D" id="3.20.20.70">
    <property type="entry name" value="Aldolase class I"/>
    <property type="match status" value="1"/>
</dbReference>
<gene>
    <name evidence="4" type="ORF">AMQ84_04630</name>
</gene>
<dbReference type="PATRIC" id="fig|483937.3.peg.4893"/>
<proteinExistence type="inferred from homology"/>
<dbReference type="Pfam" id="PF22617">
    <property type="entry name" value="HCS_D2"/>
    <property type="match status" value="1"/>
</dbReference>
<dbReference type="PROSITE" id="PS00815">
    <property type="entry name" value="AIPM_HOMOCIT_SYNTH_1"/>
    <property type="match status" value="1"/>
</dbReference>
<keyword evidence="1 2" id="KW-0808">Transferase</keyword>
<dbReference type="PROSITE" id="PS00816">
    <property type="entry name" value="AIPM_HOMOCIT_SYNTH_2"/>
    <property type="match status" value="1"/>
</dbReference>
<reference evidence="4 5" key="1">
    <citation type="submission" date="2015-08" db="EMBL/GenBank/DDBJ databases">
        <title>Genomes of Paenibacillus riograndensis.</title>
        <authorList>
            <person name="Sant'Anna F.H."/>
            <person name="Souza R."/>
            <person name="Ambrosini A."/>
            <person name="Bach E."/>
            <person name="Fernandes G."/>
            <person name="Balsanelli E."/>
            <person name="Baura V.A."/>
            <person name="Pedrosa F.O."/>
            <person name="Souza E.M."/>
            <person name="Passaglia L."/>
        </authorList>
    </citation>
    <scope>NUCLEOTIDE SEQUENCE [LARGE SCALE GENOMIC DNA]</scope>
    <source>
        <strain evidence="4 5">CAS34</strain>
    </source>
</reference>
<keyword evidence="5" id="KW-1185">Reference proteome</keyword>
<dbReference type="GO" id="GO:0046912">
    <property type="term" value="F:acyltransferase activity, acyl groups converted into alkyl on transfer"/>
    <property type="evidence" value="ECO:0007669"/>
    <property type="project" value="InterPro"/>
</dbReference>
<dbReference type="EMBL" id="LIRB01000104">
    <property type="protein sequence ID" value="KWX80168.1"/>
    <property type="molecule type" value="Genomic_DNA"/>
</dbReference>
<evidence type="ECO:0000256" key="1">
    <source>
        <dbReference type="ARBA" id="ARBA00022679"/>
    </source>
</evidence>
<dbReference type="InterPro" id="IPR013785">
    <property type="entry name" value="Aldolase_TIM"/>
</dbReference>
<accession>A0A132U9G7</accession>
<protein>
    <recommendedName>
        <fullName evidence="3">Pyruvate carboxyltransferase domain-containing protein</fullName>
    </recommendedName>
</protein>
<dbReference type="InterPro" id="IPR002034">
    <property type="entry name" value="AIPM/Hcit_synth_CS"/>
</dbReference>
<dbReference type="Proteomes" id="UP000070475">
    <property type="component" value="Unassembled WGS sequence"/>
</dbReference>
<evidence type="ECO:0000256" key="2">
    <source>
        <dbReference type="RuleBase" id="RU003523"/>
    </source>
</evidence>
<dbReference type="InterPro" id="IPR054691">
    <property type="entry name" value="LeuA/HCS_post-cat"/>
</dbReference>